<dbReference type="Gene3D" id="2.60.40.1120">
    <property type="entry name" value="Carboxypeptidase-like, regulatory domain"/>
    <property type="match status" value="1"/>
</dbReference>
<dbReference type="SUPFAM" id="SSF49464">
    <property type="entry name" value="Carboxypeptidase regulatory domain-like"/>
    <property type="match status" value="1"/>
</dbReference>
<dbReference type="AlphaFoldDB" id="A0A923HER2"/>
<feature type="signal peptide" evidence="1">
    <location>
        <begin position="1"/>
        <end position="20"/>
    </location>
</feature>
<comment type="caution">
    <text evidence="2">The sequence shown here is derived from an EMBL/GenBank/DDBJ whole genome shotgun (WGS) entry which is preliminary data.</text>
</comment>
<reference evidence="2" key="1">
    <citation type="submission" date="2020-08" db="EMBL/GenBank/DDBJ databases">
        <title>Hyunsoonleella sp. strain SJ7 genome sequencing and assembly.</title>
        <authorList>
            <person name="Kim I."/>
        </authorList>
    </citation>
    <scope>NUCLEOTIDE SEQUENCE</scope>
    <source>
        <strain evidence="2">SJ7</strain>
    </source>
</reference>
<sequence>MKLKLLFALCLLGTVLSCDKDNVSGDDQQNNEQTNFSENFGSEITRSFLGNVVDTNGSPLENVTITIGANQVQTDENGVFSIEDAQVNQRFAYVKAEKTGYIHGSRALVPTNGVNKVSIMLLAETVAGTTSSGTEETIAIPNGASVSLKGDYIKADGTPYSGNLDVIIHHLDPTDENVNMQMPGMLYAANASNEERMLQTLGMLAVELRGTGGEDLNLGENSSAEIKIPVDASLLSMAPSTIPLWYFDEDKGYWIEEGEANLVGSNYIGTVKHFSFWNCDIPAEAINLCVTVMNSDETAYANTRVTITSTTFGTRSGYTNELGEVCGLVPSGETLEINVYDFAVCGSNVIYTSMIGPYNADDNITVVVQEDTNIISETVIGTFADCNETPITNGYVVLTYGDQTFYDSVTDGAFEINLLRCATSDSFTIEAIDTDNLQTTGAINYTFDTEATNLGNLLACDAVSEFIQYTVDDTEELLITTNIQASFMATGGNSDNSLNISGQTESGTNNGCFYLFGTLDDAPHTGTYDTLDFQDMNDTGIFIGECISISENNNNIMYNVTALGNVGEYIDINFSGSYEDRQGNPHTITGVIHVLRD</sequence>
<evidence type="ECO:0000256" key="1">
    <source>
        <dbReference type="SAM" id="SignalP"/>
    </source>
</evidence>
<gene>
    <name evidence="2" type="ORF">H7U19_06540</name>
</gene>
<organism evidence="2 3">
    <name type="scientific">Hyunsoonleella aquatilis</name>
    <dbReference type="NCBI Taxonomy" id="2762758"/>
    <lineage>
        <taxon>Bacteria</taxon>
        <taxon>Pseudomonadati</taxon>
        <taxon>Bacteroidota</taxon>
        <taxon>Flavobacteriia</taxon>
        <taxon>Flavobacteriales</taxon>
        <taxon>Flavobacteriaceae</taxon>
    </lineage>
</organism>
<dbReference type="RefSeq" id="WP_186560423.1">
    <property type="nucleotide sequence ID" value="NZ_JACNMF010000002.1"/>
</dbReference>
<feature type="chain" id="PRO_5036689785" description="Carboxypeptidase regulatory-like domain-containing protein" evidence="1">
    <location>
        <begin position="21"/>
        <end position="597"/>
    </location>
</feature>
<dbReference type="Proteomes" id="UP000656244">
    <property type="component" value="Unassembled WGS sequence"/>
</dbReference>
<dbReference type="PROSITE" id="PS51257">
    <property type="entry name" value="PROKAR_LIPOPROTEIN"/>
    <property type="match status" value="1"/>
</dbReference>
<evidence type="ECO:0008006" key="4">
    <source>
        <dbReference type="Google" id="ProtNLM"/>
    </source>
</evidence>
<dbReference type="EMBL" id="JACNMF010000002">
    <property type="protein sequence ID" value="MBC3758055.1"/>
    <property type="molecule type" value="Genomic_DNA"/>
</dbReference>
<accession>A0A923HER2</accession>
<proteinExistence type="predicted"/>
<name>A0A923HER2_9FLAO</name>
<protein>
    <recommendedName>
        <fullName evidence="4">Carboxypeptidase regulatory-like domain-containing protein</fullName>
    </recommendedName>
</protein>
<keyword evidence="1" id="KW-0732">Signal</keyword>
<evidence type="ECO:0000313" key="2">
    <source>
        <dbReference type="EMBL" id="MBC3758055.1"/>
    </source>
</evidence>
<keyword evidence="3" id="KW-1185">Reference proteome</keyword>
<dbReference type="InterPro" id="IPR008969">
    <property type="entry name" value="CarboxyPept-like_regulatory"/>
</dbReference>
<evidence type="ECO:0000313" key="3">
    <source>
        <dbReference type="Proteomes" id="UP000656244"/>
    </source>
</evidence>